<dbReference type="GO" id="GO:0000139">
    <property type="term" value="C:Golgi membrane"/>
    <property type="evidence" value="ECO:0007669"/>
    <property type="project" value="UniProtKB-SubCell"/>
</dbReference>
<comment type="similarity">
    <text evidence="3">Belongs to the TVP18 family.</text>
</comment>
<accession>A0A1D2VBT4</accession>
<dbReference type="Proteomes" id="UP000095038">
    <property type="component" value="Unassembled WGS sequence"/>
</dbReference>
<evidence type="ECO:0000256" key="9">
    <source>
        <dbReference type="ARBA" id="ARBA00023136"/>
    </source>
</evidence>
<reference evidence="12" key="1">
    <citation type="submission" date="2016-05" db="EMBL/GenBank/DDBJ databases">
        <title>Comparative genomics of biotechnologically important yeasts.</title>
        <authorList>
            <consortium name="DOE Joint Genome Institute"/>
            <person name="Riley R."/>
            <person name="Haridas S."/>
            <person name="Wolfe K.H."/>
            <person name="Lopes M.R."/>
            <person name="Hittinger C.T."/>
            <person name="Goker M."/>
            <person name="Salamov A."/>
            <person name="Wisecaver J."/>
            <person name="Long T.M."/>
            <person name="Aerts A.L."/>
            <person name="Barry K."/>
            <person name="Choi C."/>
            <person name="Clum A."/>
            <person name="Coughlan A.Y."/>
            <person name="Deshpande S."/>
            <person name="Douglass A.P."/>
            <person name="Hanson S.J."/>
            <person name="Klenk H.-P."/>
            <person name="Labutti K."/>
            <person name="Lapidus A."/>
            <person name="Lindquist E."/>
            <person name="Lipzen A."/>
            <person name="Meier-Kolthoff J.P."/>
            <person name="Ohm R.A."/>
            <person name="Otillar R.P."/>
            <person name="Pangilinan J."/>
            <person name="Peng Y."/>
            <person name="Rokas A."/>
            <person name="Rosa C.A."/>
            <person name="Scheuner C."/>
            <person name="Sibirny A.A."/>
            <person name="Slot J.C."/>
            <person name="Stielow J.B."/>
            <person name="Sun H."/>
            <person name="Kurtzman C.P."/>
            <person name="Blackwell M."/>
            <person name="Grigoriev I.V."/>
            <person name="Jeffries T.W."/>
        </authorList>
    </citation>
    <scope>NUCLEOTIDE SEQUENCE [LARGE SCALE GENOMIC DNA]</scope>
    <source>
        <strain evidence="12">DSM 1968</strain>
    </source>
</reference>
<evidence type="ECO:0000256" key="5">
    <source>
        <dbReference type="ARBA" id="ARBA00020655"/>
    </source>
</evidence>
<evidence type="ECO:0000313" key="11">
    <source>
        <dbReference type="EMBL" id="ODV59148.1"/>
    </source>
</evidence>
<dbReference type="PANTHER" id="PTHR13314:SF2">
    <property type="entry name" value="CALCIUM CHANNEL FLOWER HOMOLOG"/>
    <property type="match status" value="1"/>
</dbReference>
<dbReference type="SMART" id="SM01077">
    <property type="entry name" value="Cg6151-P"/>
    <property type="match status" value="1"/>
</dbReference>
<feature type="transmembrane region" description="Helical" evidence="10">
    <location>
        <begin position="100"/>
        <end position="118"/>
    </location>
</feature>
<dbReference type="PANTHER" id="PTHR13314">
    <property type="entry name" value="CALCIUM CHANNEL FLOWER HOMOLOG"/>
    <property type="match status" value="1"/>
</dbReference>
<gene>
    <name evidence="11" type="ORF">ASCRUDRAFT_77242</name>
</gene>
<dbReference type="GeneID" id="30967418"/>
<protein>
    <recommendedName>
        <fullName evidence="4">Golgi apparatus membrane protein TVP18</fullName>
    </recommendedName>
    <alternativeName>
        <fullName evidence="5">Golgi apparatus membrane protein tvp18</fullName>
    </alternativeName>
</protein>
<organism evidence="11 12">
    <name type="scientific">Ascoidea rubescens DSM 1968</name>
    <dbReference type="NCBI Taxonomy" id="1344418"/>
    <lineage>
        <taxon>Eukaryota</taxon>
        <taxon>Fungi</taxon>
        <taxon>Dikarya</taxon>
        <taxon>Ascomycota</taxon>
        <taxon>Saccharomycotina</taxon>
        <taxon>Saccharomycetes</taxon>
        <taxon>Ascoideaceae</taxon>
        <taxon>Ascoidea</taxon>
    </lineage>
</organism>
<dbReference type="Pfam" id="PF10233">
    <property type="entry name" value="Cg6151-P"/>
    <property type="match status" value="1"/>
</dbReference>
<dbReference type="OrthoDB" id="5591789at2759"/>
<comment type="function">
    <text evidence="1">Golgi membrane protein involved in vesicular trafficking.</text>
</comment>
<evidence type="ECO:0000256" key="4">
    <source>
        <dbReference type="ARBA" id="ARBA00013563"/>
    </source>
</evidence>
<keyword evidence="7 10" id="KW-1133">Transmembrane helix</keyword>
<dbReference type="GO" id="GO:0016192">
    <property type="term" value="P:vesicle-mediated transport"/>
    <property type="evidence" value="ECO:0007669"/>
    <property type="project" value="TreeGrafter"/>
</dbReference>
<keyword evidence="12" id="KW-1185">Reference proteome</keyword>
<evidence type="ECO:0000256" key="3">
    <source>
        <dbReference type="ARBA" id="ARBA00005738"/>
    </source>
</evidence>
<feature type="transmembrane region" description="Helical" evidence="10">
    <location>
        <begin position="30"/>
        <end position="52"/>
    </location>
</feature>
<comment type="subcellular location">
    <subcellularLocation>
        <location evidence="2">Golgi apparatus membrane</location>
        <topology evidence="2">Multi-pass membrane protein</topology>
    </subcellularLocation>
</comment>
<dbReference type="STRING" id="1344418.A0A1D2VBT4"/>
<feature type="transmembrane region" description="Helical" evidence="10">
    <location>
        <begin position="124"/>
        <end position="143"/>
    </location>
</feature>
<sequence length="169" mass="19067">MAFSMQILKSSFSVGVDKFKNDMGSRNYGIYGKWIGILTFFLCLALGVANIFHFSLVIIFSILAIVQGFLILFIELPFLLKICPFTDKFVNIMKKFNENWPRAGFYLLMAVVQFLSLIVQTTSLLALAILMLISSICYAFSAFSHQEFHNGQDDSATNLPNEAVLRQVL</sequence>
<feature type="transmembrane region" description="Helical" evidence="10">
    <location>
        <begin position="58"/>
        <end position="80"/>
    </location>
</feature>
<dbReference type="EMBL" id="KV454487">
    <property type="protein sequence ID" value="ODV59148.1"/>
    <property type="molecule type" value="Genomic_DNA"/>
</dbReference>
<dbReference type="InterPro" id="IPR019365">
    <property type="entry name" value="TVP18/Ca-channel_flower"/>
</dbReference>
<evidence type="ECO:0000256" key="1">
    <source>
        <dbReference type="ARBA" id="ARBA00003246"/>
    </source>
</evidence>
<evidence type="ECO:0000256" key="7">
    <source>
        <dbReference type="ARBA" id="ARBA00022989"/>
    </source>
</evidence>
<proteinExistence type="inferred from homology"/>
<evidence type="ECO:0000256" key="2">
    <source>
        <dbReference type="ARBA" id="ARBA00004653"/>
    </source>
</evidence>
<keyword evidence="9 10" id="KW-0472">Membrane</keyword>
<evidence type="ECO:0000256" key="10">
    <source>
        <dbReference type="SAM" id="Phobius"/>
    </source>
</evidence>
<dbReference type="RefSeq" id="XP_020045455.1">
    <property type="nucleotide sequence ID" value="XM_020193782.1"/>
</dbReference>
<name>A0A1D2VBT4_9ASCO</name>
<evidence type="ECO:0000256" key="6">
    <source>
        <dbReference type="ARBA" id="ARBA00022692"/>
    </source>
</evidence>
<dbReference type="FunCoup" id="A0A1D2VBT4">
    <property type="interactions" value="44"/>
</dbReference>
<evidence type="ECO:0000256" key="8">
    <source>
        <dbReference type="ARBA" id="ARBA00023034"/>
    </source>
</evidence>
<dbReference type="InParanoid" id="A0A1D2VBT4"/>
<keyword evidence="6 10" id="KW-0812">Transmembrane</keyword>
<keyword evidence="8" id="KW-0333">Golgi apparatus</keyword>
<dbReference type="AlphaFoldDB" id="A0A1D2VBT4"/>
<evidence type="ECO:0000313" key="12">
    <source>
        <dbReference type="Proteomes" id="UP000095038"/>
    </source>
</evidence>